<keyword evidence="7" id="KW-1185">Reference proteome</keyword>
<keyword evidence="3 4" id="KW-0067">ATP-binding</keyword>
<proteinExistence type="predicted"/>
<evidence type="ECO:0000313" key="7">
    <source>
        <dbReference type="Proteomes" id="UP000179642"/>
    </source>
</evidence>
<dbReference type="Proteomes" id="UP000179642">
    <property type="component" value="Unassembled WGS sequence"/>
</dbReference>
<dbReference type="EMBL" id="MLYO01000009">
    <property type="protein sequence ID" value="OIK07772.1"/>
    <property type="molecule type" value="Genomic_DNA"/>
</dbReference>
<keyword evidence="2 4" id="KW-0547">Nucleotide-binding</keyword>
<evidence type="ECO:0000259" key="5">
    <source>
        <dbReference type="PROSITE" id="PS50975"/>
    </source>
</evidence>
<dbReference type="RefSeq" id="WP_071378947.1">
    <property type="nucleotide sequence ID" value="NZ_MLYO01000009.1"/>
</dbReference>
<evidence type="ECO:0000256" key="3">
    <source>
        <dbReference type="ARBA" id="ARBA00022840"/>
    </source>
</evidence>
<dbReference type="AlphaFoldDB" id="A0A1S2QNN1"/>
<dbReference type="PANTHER" id="PTHR43585:SF2">
    <property type="entry name" value="ATP-GRASP ENZYME FSQD"/>
    <property type="match status" value="1"/>
</dbReference>
<evidence type="ECO:0000256" key="4">
    <source>
        <dbReference type="PROSITE-ProRule" id="PRU00409"/>
    </source>
</evidence>
<dbReference type="GO" id="GO:0046872">
    <property type="term" value="F:metal ion binding"/>
    <property type="evidence" value="ECO:0007669"/>
    <property type="project" value="InterPro"/>
</dbReference>
<dbReference type="GO" id="GO:0016874">
    <property type="term" value="F:ligase activity"/>
    <property type="evidence" value="ECO:0007669"/>
    <property type="project" value="UniProtKB-KW"/>
</dbReference>
<organism evidence="6 7">
    <name type="scientific">Streptomyces monashensis</name>
    <dbReference type="NCBI Taxonomy" id="1678012"/>
    <lineage>
        <taxon>Bacteria</taxon>
        <taxon>Bacillati</taxon>
        <taxon>Actinomycetota</taxon>
        <taxon>Actinomycetes</taxon>
        <taxon>Kitasatosporales</taxon>
        <taxon>Streptomycetaceae</taxon>
        <taxon>Streptomyces</taxon>
    </lineage>
</organism>
<accession>A0A1S2QNN1</accession>
<feature type="domain" description="ATP-grasp" evidence="5">
    <location>
        <begin position="108"/>
        <end position="307"/>
    </location>
</feature>
<dbReference type="Pfam" id="PF13535">
    <property type="entry name" value="ATP-grasp_4"/>
    <property type="match status" value="1"/>
</dbReference>
<dbReference type="PROSITE" id="PS50975">
    <property type="entry name" value="ATP_GRASP"/>
    <property type="match status" value="1"/>
</dbReference>
<gene>
    <name evidence="6" type="ORF">BIV23_01995</name>
</gene>
<dbReference type="SUPFAM" id="SSF56059">
    <property type="entry name" value="Glutathione synthetase ATP-binding domain-like"/>
    <property type="match status" value="1"/>
</dbReference>
<dbReference type="OrthoDB" id="24041at2"/>
<dbReference type="InterPro" id="IPR011761">
    <property type="entry name" value="ATP-grasp"/>
</dbReference>
<dbReference type="Gene3D" id="3.30.470.20">
    <property type="entry name" value="ATP-grasp fold, B domain"/>
    <property type="match status" value="1"/>
</dbReference>
<evidence type="ECO:0000256" key="1">
    <source>
        <dbReference type="ARBA" id="ARBA00022598"/>
    </source>
</evidence>
<dbReference type="PANTHER" id="PTHR43585">
    <property type="entry name" value="FUMIPYRROLE BIOSYNTHESIS PROTEIN C"/>
    <property type="match status" value="1"/>
</dbReference>
<name>A0A1S2QNN1_9ACTN</name>
<reference evidence="6 7" key="1">
    <citation type="submission" date="2016-10" db="EMBL/GenBank/DDBJ databases">
        <title>Genome sequence of Streptomyces sp. MUSC 1.</title>
        <authorList>
            <person name="Lee L.-H."/>
            <person name="Ser H.-L."/>
            <person name="Law J.W.-F."/>
        </authorList>
    </citation>
    <scope>NUCLEOTIDE SEQUENCE [LARGE SCALE GENOMIC DNA]</scope>
    <source>
        <strain evidence="6 7">MUSC 1</strain>
    </source>
</reference>
<dbReference type="GO" id="GO:0005524">
    <property type="term" value="F:ATP binding"/>
    <property type="evidence" value="ECO:0007669"/>
    <property type="project" value="UniProtKB-UniRule"/>
</dbReference>
<sequence length="411" mass="44071">MNLPVVIVVDPTSTGISFSAACQEYGAHVVHLWQSGLRNAYSTDPHPHKLLCTGEEDALAALAGLTPIAVCPGSEYGVTFANQLSAALGLPHNDLGLAGARRDKNEMLRAVSAAGLPTGWSRELHSGDEVEEFLTGFDAFPVVVKPANSAGSDGCAVCYDAGELRAAYSAIAGQENYLGETNSRVLVQEFIDGPQYIVDTISTGGRHLLSDVFLYRIDEVAGKPLIRDAVLLKELNEAEQDAVRYVMSCLDALGLKEGAAHTEVRLTARGPRLIEVNARLMGPIQPADVYTAALGHSHATLLAESLLDRTRFEQRFEQEYRPQQALAMVLLRIYREGRITAMPGLAQVRRLPGFHSFLKLPALGTAVSPANPLTVGTTGLAFFAHTEADVVDKALAELHAMEDADAVFTVG</sequence>
<dbReference type="InterPro" id="IPR052032">
    <property type="entry name" value="ATP-dep_AA_Ligase"/>
</dbReference>
<evidence type="ECO:0000256" key="2">
    <source>
        <dbReference type="ARBA" id="ARBA00022741"/>
    </source>
</evidence>
<comment type="caution">
    <text evidence="6">The sequence shown here is derived from an EMBL/GenBank/DDBJ whole genome shotgun (WGS) entry which is preliminary data.</text>
</comment>
<keyword evidence="1" id="KW-0436">Ligase</keyword>
<protein>
    <recommendedName>
        <fullName evidence="5">ATP-grasp domain-containing protein</fullName>
    </recommendedName>
</protein>
<evidence type="ECO:0000313" key="6">
    <source>
        <dbReference type="EMBL" id="OIK07772.1"/>
    </source>
</evidence>